<evidence type="ECO:0000256" key="3">
    <source>
        <dbReference type="ARBA" id="ARBA00022692"/>
    </source>
</evidence>
<keyword evidence="2" id="KW-1003">Cell membrane</keyword>
<feature type="transmembrane region" description="Helical" evidence="8">
    <location>
        <begin position="129"/>
        <end position="148"/>
    </location>
</feature>
<comment type="caution">
    <text evidence="10">The sequence shown here is derived from an EMBL/GenBank/DDBJ whole genome shotgun (WGS) entry which is preliminary data.</text>
</comment>
<feature type="transmembrane region" description="Helical" evidence="8">
    <location>
        <begin position="50"/>
        <end position="72"/>
    </location>
</feature>
<keyword evidence="7 8" id="KW-0472">Membrane</keyword>
<evidence type="ECO:0000256" key="4">
    <source>
        <dbReference type="ARBA" id="ARBA00022741"/>
    </source>
</evidence>
<feature type="transmembrane region" description="Helical" evidence="8">
    <location>
        <begin position="26"/>
        <end position="44"/>
    </location>
</feature>
<accession>A0A5N8WNA5</accession>
<evidence type="ECO:0000256" key="5">
    <source>
        <dbReference type="ARBA" id="ARBA00022989"/>
    </source>
</evidence>
<feature type="domain" description="Pycsar effector protein" evidence="9">
    <location>
        <begin position="8"/>
        <end position="145"/>
    </location>
</feature>
<organism evidence="10 11">
    <name type="scientific">Streptomyces acidicola</name>
    <dbReference type="NCBI Taxonomy" id="2596892"/>
    <lineage>
        <taxon>Bacteria</taxon>
        <taxon>Bacillati</taxon>
        <taxon>Actinomycetota</taxon>
        <taxon>Actinomycetes</taxon>
        <taxon>Kitasatosporales</taxon>
        <taxon>Streptomycetaceae</taxon>
        <taxon>Streptomyces</taxon>
    </lineage>
</organism>
<dbReference type="GO" id="GO:0005886">
    <property type="term" value="C:plasma membrane"/>
    <property type="evidence" value="ECO:0007669"/>
    <property type="project" value="UniProtKB-SubCell"/>
</dbReference>
<evidence type="ECO:0000256" key="8">
    <source>
        <dbReference type="SAM" id="Phobius"/>
    </source>
</evidence>
<evidence type="ECO:0000256" key="2">
    <source>
        <dbReference type="ARBA" id="ARBA00022475"/>
    </source>
</evidence>
<dbReference type="Pfam" id="PF18967">
    <property type="entry name" value="PycTM"/>
    <property type="match status" value="1"/>
</dbReference>
<keyword evidence="4" id="KW-0547">Nucleotide-binding</keyword>
<evidence type="ECO:0000256" key="7">
    <source>
        <dbReference type="ARBA" id="ARBA00023136"/>
    </source>
</evidence>
<dbReference type="Proteomes" id="UP000373149">
    <property type="component" value="Unassembled WGS sequence"/>
</dbReference>
<evidence type="ECO:0000259" key="9">
    <source>
        <dbReference type="Pfam" id="PF18967"/>
    </source>
</evidence>
<dbReference type="GO" id="GO:0051607">
    <property type="term" value="P:defense response to virus"/>
    <property type="evidence" value="ECO:0007669"/>
    <property type="project" value="UniProtKB-KW"/>
</dbReference>
<reference evidence="10 11" key="1">
    <citation type="submission" date="2019-09" db="EMBL/GenBank/DDBJ databases">
        <authorList>
            <person name="Duangmal K."/>
            <person name="Teo W.F.A."/>
            <person name="Lipun K."/>
        </authorList>
    </citation>
    <scope>NUCLEOTIDE SEQUENCE [LARGE SCALE GENOMIC DNA]</scope>
    <source>
        <strain evidence="10 11">K1PN6</strain>
    </source>
</reference>
<evidence type="ECO:0000256" key="1">
    <source>
        <dbReference type="ARBA" id="ARBA00004236"/>
    </source>
</evidence>
<dbReference type="GO" id="GO:0000166">
    <property type="term" value="F:nucleotide binding"/>
    <property type="evidence" value="ECO:0007669"/>
    <property type="project" value="UniProtKB-KW"/>
</dbReference>
<proteinExistence type="predicted"/>
<dbReference type="AlphaFoldDB" id="A0A5N8WNA5"/>
<dbReference type="InterPro" id="IPR043760">
    <property type="entry name" value="PycTM_dom"/>
</dbReference>
<keyword evidence="3 8" id="KW-0812">Transmembrane</keyword>
<dbReference type="EMBL" id="VMNX01000025">
    <property type="protein sequence ID" value="MPY48921.1"/>
    <property type="molecule type" value="Genomic_DNA"/>
</dbReference>
<keyword evidence="6" id="KW-0051">Antiviral defense</keyword>
<keyword evidence="11" id="KW-1185">Reference proteome</keyword>
<evidence type="ECO:0000313" key="11">
    <source>
        <dbReference type="Proteomes" id="UP000373149"/>
    </source>
</evidence>
<evidence type="ECO:0000256" key="6">
    <source>
        <dbReference type="ARBA" id="ARBA00023118"/>
    </source>
</evidence>
<evidence type="ECO:0000313" key="10">
    <source>
        <dbReference type="EMBL" id="MPY48921.1"/>
    </source>
</evidence>
<keyword evidence="5 8" id="KW-1133">Transmembrane helix</keyword>
<gene>
    <name evidence="10" type="ORF">FPZ41_10205</name>
</gene>
<name>A0A5N8WNA5_9ACTN</name>
<dbReference type="RefSeq" id="WP_322620044.1">
    <property type="nucleotide sequence ID" value="NZ_VMNX01000025.1"/>
</dbReference>
<comment type="subcellular location">
    <subcellularLocation>
        <location evidence="1">Cell membrane</location>
    </subcellularLocation>
</comment>
<sequence>MSATTENLKAMHAEVKAETARTDTKTGLLLAFVGAVLAGSWTVARDLPMTPAACVVGGLGMAVLVAAADLLLRSTQPNLRGRHGFPLWATLTPEQITAIAAGRDLPADIAGLSRLTVGKFTNQRRAITLTRAGGALLILALLLTLGGVL</sequence>
<protein>
    <submittedName>
        <fullName evidence="10">Integral membrane plasmid transfer protein</fullName>
    </submittedName>
</protein>